<dbReference type="Proteomes" id="UP001219525">
    <property type="component" value="Unassembled WGS sequence"/>
</dbReference>
<comment type="similarity">
    <text evidence="2 7">Belongs to the fungal hydrophobin family.</text>
</comment>
<keyword evidence="9" id="KW-1185">Reference proteome</keyword>
<dbReference type="Pfam" id="PF01185">
    <property type="entry name" value="Hydrophobin"/>
    <property type="match status" value="1"/>
</dbReference>
<dbReference type="Gene3D" id="2.60.120.400">
    <property type="entry name" value="Calcium-mediated lectin"/>
    <property type="match status" value="1"/>
</dbReference>
<evidence type="ECO:0000256" key="1">
    <source>
        <dbReference type="ARBA" id="ARBA00004191"/>
    </source>
</evidence>
<reference evidence="8" key="1">
    <citation type="submission" date="2023-03" db="EMBL/GenBank/DDBJ databases">
        <title>Massive genome expansion in bonnet fungi (Mycena s.s.) driven by repeated elements and novel gene families across ecological guilds.</title>
        <authorList>
            <consortium name="Lawrence Berkeley National Laboratory"/>
            <person name="Harder C.B."/>
            <person name="Miyauchi S."/>
            <person name="Viragh M."/>
            <person name="Kuo A."/>
            <person name="Thoen E."/>
            <person name="Andreopoulos B."/>
            <person name="Lu D."/>
            <person name="Skrede I."/>
            <person name="Drula E."/>
            <person name="Henrissat B."/>
            <person name="Morin E."/>
            <person name="Kohler A."/>
            <person name="Barry K."/>
            <person name="LaButti K."/>
            <person name="Morin E."/>
            <person name="Salamov A."/>
            <person name="Lipzen A."/>
            <person name="Mereny Z."/>
            <person name="Hegedus B."/>
            <person name="Baldrian P."/>
            <person name="Stursova M."/>
            <person name="Weitz H."/>
            <person name="Taylor A."/>
            <person name="Grigoriev I.V."/>
            <person name="Nagy L.G."/>
            <person name="Martin F."/>
            <person name="Kauserud H."/>
        </authorList>
    </citation>
    <scope>NUCLEOTIDE SEQUENCE</scope>
    <source>
        <strain evidence="8">9144</strain>
    </source>
</reference>
<accession>A0AAD6Y5S1</accession>
<dbReference type="EMBL" id="JARJCW010000074">
    <property type="protein sequence ID" value="KAJ7198120.1"/>
    <property type="molecule type" value="Genomic_DNA"/>
</dbReference>
<keyword evidence="5 7" id="KW-1015">Disulfide bond</keyword>
<comment type="subunit">
    <text evidence="6">Self-assembles to form functional amyloid fibrils called rodlets. Self-assembly into fibrillar rodlets occurs spontaneously at hydrophobic:hydrophilic interfaces and the rodlets further associate laterally to form amphipathic monolayers.</text>
</comment>
<dbReference type="InterPro" id="IPR036684">
    <property type="entry name" value="Ca_lectin_sf"/>
</dbReference>
<sequence length="245" mass="24900">MPSFSSLVTFCIVSALLSVHGGAVQLSARQTTVPNPLSLGPFPPGSTALVTARSNAKFTQKVVVTGPPAECTFQGSGEDVAMKTSDSSTQCIFAPATTSDTLSLSLLFQFSSNGVDFKDPLIVDVSTNTTGNVVSVRAVSEDSTDNDKNDSEVTIRVTPNAPSPPPPGTTDLCCSTVGTNSNPTISALAKLLGVDISDVLGNIGVGCTVLTDLGNTCSTGNTAVNCDSNPLGDGLIDVGCVPITL</sequence>
<dbReference type="InterPro" id="IPR001338">
    <property type="entry name" value="Class_I_Hydrophobin"/>
</dbReference>
<evidence type="ECO:0000256" key="5">
    <source>
        <dbReference type="ARBA" id="ARBA00023157"/>
    </source>
</evidence>
<evidence type="ECO:0000256" key="6">
    <source>
        <dbReference type="ARBA" id="ARBA00093546"/>
    </source>
</evidence>
<name>A0AAD6Y5S1_9AGAR</name>
<evidence type="ECO:0000256" key="3">
    <source>
        <dbReference type="ARBA" id="ARBA00022512"/>
    </source>
</evidence>
<keyword evidence="7" id="KW-0732">Signal</keyword>
<dbReference type="GO" id="GO:0009277">
    <property type="term" value="C:fungal-type cell wall"/>
    <property type="evidence" value="ECO:0007669"/>
    <property type="project" value="InterPro"/>
</dbReference>
<gene>
    <name evidence="8" type="ORF">GGX14DRAFT_573676</name>
</gene>
<evidence type="ECO:0000256" key="2">
    <source>
        <dbReference type="ARBA" id="ARBA00010446"/>
    </source>
</evidence>
<keyword evidence="3 7" id="KW-0134">Cell wall</keyword>
<dbReference type="CDD" id="cd23507">
    <property type="entry name" value="hydrophobin_I"/>
    <property type="match status" value="1"/>
</dbReference>
<protein>
    <recommendedName>
        <fullName evidence="7">Hydrophobin</fullName>
    </recommendedName>
</protein>
<evidence type="ECO:0000313" key="9">
    <source>
        <dbReference type="Proteomes" id="UP001219525"/>
    </source>
</evidence>
<feature type="chain" id="PRO_5041780467" description="Hydrophobin" evidence="7">
    <location>
        <begin position="24"/>
        <end position="245"/>
    </location>
</feature>
<comment type="subcellular location">
    <subcellularLocation>
        <location evidence="1 7">Secreted</location>
        <location evidence="1 7">Cell wall</location>
    </subcellularLocation>
</comment>
<organism evidence="8 9">
    <name type="scientific">Mycena pura</name>
    <dbReference type="NCBI Taxonomy" id="153505"/>
    <lineage>
        <taxon>Eukaryota</taxon>
        <taxon>Fungi</taxon>
        <taxon>Dikarya</taxon>
        <taxon>Basidiomycota</taxon>
        <taxon>Agaricomycotina</taxon>
        <taxon>Agaricomycetes</taxon>
        <taxon>Agaricomycetidae</taxon>
        <taxon>Agaricales</taxon>
        <taxon>Marasmiineae</taxon>
        <taxon>Mycenaceae</taxon>
        <taxon>Mycena</taxon>
    </lineage>
</organism>
<evidence type="ECO:0000256" key="4">
    <source>
        <dbReference type="ARBA" id="ARBA00022525"/>
    </source>
</evidence>
<keyword evidence="4 7" id="KW-0964">Secreted</keyword>
<evidence type="ECO:0000256" key="7">
    <source>
        <dbReference type="RuleBase" id="RU365009"/>
    </source>
</evidence>
<proteinExistence type="inferred from homology"/>
<dbReference type="AlphaFoldDB" id="A0AAD6Y5S1"/>
<dbReference type="GO" id="GO:0005199">
    <property type="term" value="F:structural constituent of cell wall"/>
    <property type="evidence" value="ECO:0007669"/>
    <property type="project" value="InterPro"/>
</dbReference>
<feature type="signal peptide" evidence="7">
    <location>
        <begin position="1"/>
        <end position="23"/>
    </location>
</feature>
<evidence type="ECO:0000313" key="8">
    <source>
        <dbReference type="EMBL" id="KAJ7198120.1"/>
    </source>
</evidence>
<comment type="caution">
    <text evidence="8">The sequence shown here is derived from an EMBL/GenBank/DDBJ whole genome shotgun (WGS) entry which is preliminary data.</text>
</comment>